<organism evidence="1 2">
    <name type="scientific">Sunxiuqinia dokdonensis</name>
    <dbReference type="NCBI Taxonomy" id="1409788"/>
    <lineage>
        <taxon>Bacteria</taxon>
        <taxon>Pseudomonadati</taxon>
        <taxon>Bacteroidota</taxon>
        <taxon>Bacteroidia</taxon>
        <taxon>Marinilabiliales</taxon>
        <taxon>Prolixibacteraceae</taxon>
        <taxon>Sunxiuqinia</taxon>
    </lineage>
</organism>
<name>A0A0L8VA22_9BACT</name>
<dbReference type="Proteomes" id="UP000036958">
    <property type="component" value="Unassembled WGS sequence"/>
</dbReference>
<comment type="caution">
    <text evidence="1">The sequence shown here is derived from an EMBL/GenBank/DDBJ whole genome shotgun (WGS) entry which is preliminary data.</text>
</comment>
<sequence length="41" mass="5016">MINNLYCIFESDQLNLWQEWFSPWRAHFEVWEPGKVGPAYL</sequence>
<dbReference type="AlphaFoldDB" id="A0A0L8VA22"/>
<proteinExistence type="predicted"/>
<keyword evidence="2" id="KW-1185">Reference proteome</keyword>
<evidence type="ECO:0000313" key="2">
    <source>
        <dbReference type="Proteomes" id="UP000036958"/>
    </source>
</evidence>
<evidence type="ECO:0000313" key="1">
    <source>
        <dbReference type="EMBL" id="KOH45279.1"/>
    </source>
</evidence>
<gene>
    <name evidence="1" type="ORF">NC99_18870</name>
</gene>
<dbReference type="EMBL" id="LGIA01000146">
    <property type="protein sequence ID" value="KOH45279.1"/>
    <property type="molecule type" value="Genomic_DNA"/>
</dbReference>
<protein>
    <submittedName>
        <fullName evidence="1">Uncharacterized protein</fullName>
    </submittedName>
</protein>
<reference evidence="2" key="1">
    <citation type="submission" date="2015-07" db="EMBL/GenBank/DDBJ databases">
        <title>Genome sequencing of Sunxiuqinia dokdonensis strain SK.</title>
        <authorList>
            <person name="Ahn S."/>
            <person name="Kim B.-C."/>
        </authorList>
    </citation>
    <scope>NUCLEOTIDE SEQUENCE [LARGE SCALE GENOMIC DNA]</scope>
    <source>
        <strain evidence="2">SK</strain>
    </source>
</reference>
<accession>A0A0L8VA22</accession>